<feature type="domain" description="Hedgehog/Intein (Hint)" evidence="1">
    <location>
        <begin position="26"/>
        <end position="155"/>
    </location>
</feature>
<dbReference type="RefSeq" id="WP_127904853.1">
    <property type="nucleotide sequence ID" value="NZ_RQXX01000001.1"/>
</dbReference>
<comment type="caution">
    <text evidence="2">The sequence shown here is derived from an EMBL/GenBank/DDBJ whole genome shotgun (WGS) entry which is preliminary data.</text>
</comment>
<dbReference type="InterPro" id="IPR028992">
    <property type="entry name" value="Hedgehog/Intein_dom"/>
</dbReference>
<dbReference type="EMBL" id="RQXX01000001">
    <property type="protein sequence ID" value="RVV99411.1"/>
    <property type="molecule type" value="Genomic_DNA"/>
</dbReference>
<evidence type="ECO:0000313" key="2">
    <source>
        <dbReference type="EMBL" id="RVV99411.1"/>
    </source>
</evidence>
<proteinExistence type="predicted"/>
<evidence type="ECO:0000259" key="1">
    <source>
        <dbReference type="Pfam" id="PF13403"/>
    </source>
</evidence>
<organism evidence="2 3">
    <name type="scientific">Mesobaculum littorinae</name>
    <dbReference type="NCBI Taxonomy" id="2486419"/>
    <lineage>
        <taxon>Bacteria</taxon>
        <taxon>Pseudomonadati</taxon>
        <taxon>Pseudomonadota</taxon>
        <taxon>Alphaproteobacteria</taxon>
        <taxon>Rhodobacterales</taxon>
        <taxon>Roseobacteraceae</taxon>
        <taxon>Mesobaculum</taxon>
    </lineage>
</organism>
<dbReference type="AlphaFoldDB" id="A0A438AKR4"/>
<sequence length="166" mass="17337">MTRPLNRPSTWTGASPGRACADRVSGFAPGVRILTAEGLIPVEFLGAGDRIVTRDGLRALTAIETRQATGLSLCRINPGTFGHDLPMRPCVISPATPLLFRGWRARAIYDRPAALVAGGRLAGGGAIERLAPGAARTLLSLVFETAQIVYAEGLEIGVPAPVRAAA</sequence>
<accession>A0A438AKR4</accession>
<evidence type="ECO:0000313" key="3">
    <source>
        <dbReference type="Proteomes" id="UP000285908"/>
    </source>
</evidence>
<dbReference type="Pfam" id="PF13403">
    <property type="entry name" value="Hint_2"/>
    <property type="match status" value="1"/>
</dbReference>
<dbReference type="Proteomes" id="UP000285908">
    <property type="component" value="Unassembled WGS sequence"/>
</dbReference>
<keyword evidence="3" id="KW-1185">Reference proteome</keyword>
<protein>
    <recommendedName>
        <fullName evidence="1">Hedgehog/Intein (Hint) domain-containing protein</fullName>
    </recommendedName>
</protein>
<dbReference type="OrthoDB" id="7873527at2"/>
<gene>
    <name evidence="2" type="ORF">EKE94_01600</name>
</gene>
<reference evidence="2 3" key="1">
    <citation type="submission" date="2018-11" db="EMBL/GenBank/DDBJ databases">
        <title>Mesobaculum littorinae gen. nov., sp. nov., isolated from Littorina scabra that represents a novel genus of the order Rhodobacteraceae.</title>
        <authorList>
            <person name="Li F."/>
        </authorList>
    </citation>
    <scope>NUCLEOTIDE SEQUENCE [LARGE SCALE GENOMIC DNA]</scope>
    <source>
        <strain evidence="2 3">M0103</strain>
    </source>
</reference>
<name>A0A438AKR4_9RHOB</name>